<feature type="active site" evidence="7">
    <location>
        <position position="141"/>
    </location>
</feature>
<dbReference type="OMA" id="CYSATHC"/>
<dbReference type="Pfam" id="PF00068">
    <property type="entry name" value="Phospholip_A2_1"/>
    <property type="match status" value="1"/>
</dbReference>
<dbReference type="KEGG" id="vde:111249142"/>
<dbReference type="PROSITE" id="PS00118">
    <property type="entry name" value="PA2_HIS"/>
    <property type="match status" value="1"/>
</dbReference>
<evidence type="ECO:0000256" key="11">
    <source>
        <dbReference type="SAM" id="MobiDB-lite"/>
    </source>
</evidence>
<dbReference type="GeneID" id="111249142"/>
<feature type="binding site" evidence="8">
    <location>
        <position position="121"/>
    </location>
    <ligand>
        <name>Ca(2+)</name>
        <dbReference type="ChEBI" id="CHEBI:29108"/>
    </ligand>
</feature>
<comment type="cofactor">
    <cofactor evidence="8">
        <name>Ca(2+)</name>
        <dbReference type="ChEBI" id="CHEBI:29108"/>
    </cofactor>
    <text evidence="8">Binds 1 Ca(2+) ion per subunit.</text>
</comment>
<feature type="binding site" evidence="8">
    <location>
        <position position="142"/>
    </location>
    <ligand>
        <name>Ca(2+)</name>
        <dbReference type="ChEBI" id="CHEBI:29108"/>
    </ligand>
</feature>
<evidence type="ECO:0000256" key="2">
    <source>
        <dbReference type="ARBA" id="ARBA00004613"/>
    </source>
</evidence>
<keyword evidence="8 10" id="KW-0106">Calcium</keyword>
<dbReference type="PROSITE" id="PS00119">
    <property type="entry name" value="PA2_ASP"/>
    <property type="match status" value="1"/>
</dbReference>
<dbReference type="PANTHER" id="PTHR11716">
    <property type="entry name" value="PHOSPHOLIPASE A2 FAMILY MEMBER"/>
    <property type="match status" value="1"/>
</dbReference>
<evidence type="ECO:0000256" key="8">
    <source>
        <dbReference type="PIRSR" id="PIRSR601211-2"/>
    </source>
</evidence>
<dbReference type="PRINTS" id="PR00389">
    <property type="entry name" value="PHPHLIPASEA2"/>
</dbReference>
<feature type="disulfide bond" evidence="9">
    <location>
        <begin position="137"/>
        <end position="198"/>
    </location>
</feature>
<sequence>MWPHFYQASMHLCAILVLIIGTLPNGRASVKLKQSSADYRKTLKKESHLGKEQQLSQQSSQIDGTHVYGSGKRDNGSSIIIVDTSSRLRVSRRRRSVLQLASMLKCVTGCSPLSFHGYGCFCGYLGDGAPVDPIDMCCLEHDWCYSATHCSHLSTYLLPYYWHCTGSGFAYCTLSDSFGPYTGCGQQLCECDLQFAHCISRYPCPIDRARCRYRERSVTRSEGG</sequence>
<keyword evidence="10" id="KW-0378">Hydrolase</keyword>
<evidence type="ECO:0000313" key="14">
    <source>
        <dbReference type="Proteomes" id="UP000594260"/>
    </source>
</evidence>
<protein>
    <recommendedName>
        <fullName evidence="10">Phospholipase A2</fullName>
        <ecNumber evidence="10">3.1.1.4</ecNumber>
    </recommendedName>
</protein>
<dbReference type="GO" id="GO:0006644">
    <property type="term" value="P:phospholipid metabolic process"/>
    <property type="evidence" value="ECO:0007669"/>
    <property type="project" value="InterPro"/>
</dbReference>
<evidence type="ECO:0000256" key="1">
    <source>
        <dbReference type="ARBA" id="ARBA00001604"/>
    </source>
</evidence>
<evidence type="ECO:0000256" key="6">
    <source>
        <dbReference type="ARBA" id="ARBA00023157"/>
    </source>
</evidence>
<evidence type="ECO:0000256" key="7">
    <source>
        <dbReference type="PIRSR" id="PIRSR601211-1"/>
    </source>
</evidence>
<feature type="disulfide bond" evidence="9">
    <location>
        <begin position="122"/>
        <end position="138"/>
    </location>
</feature>
<evidence type="ECO:0000313" key="13">
    <source>
        <dbReference type="EnsemblMetazoa" id="XP_022658331"/>
    </source>
</evidence>
<dbReference type="InterPro" id="IPR016090">
    <property type="entry name" value="PLA2-like_dom"/>
</dbReference>
<organism evidence="13 14">
    <name type="scientific">Varroa destructor</name>
    <name type="common">Honeybee mite</name>
    <dbReference type="NCBI Taxonomy" id="109461"/>
    <lineage>
        <taxon>Eukaryota</taxon>
        <taxon>Metazoa</taxon>
        <taxon>Ecdysozoa</taxon>
        <taxon>Arthropoda</taxon>
        <taxon>Chelicerata</taxon>
        <taxon>Arachnida</taxon>
        <taxon>Acari</taxon>
        <taxon>Parasitiformes</taxon>
        <taxon>Mesostigmata</taxon>
        <taxon>Gamasina</taxon>
        <taxon>Dermanyssoidea</taxon>
        <taxon>Varroidae</taxon>
        <taxon>Varroa</taxon>
    </lineage>
</organism>
<dbReference type="GO" id="GO:0016042">
    <property type="term" value="P:lipid catabolic process"/>
    <property type="evidence" value="ECO:0007669"/>
    <property type="project" value="InterPro"/>
</dbReference>
<feature type="disulfide bond" evidence="9">
    <location>
        <begin position="172"/>
        <end position="189"/>
    </location>
</feature>
<keyword evidence="8" id="KW-0479">Metal-binding</keyword>
<evidence type="ECO:0000256" key="3">
    <source>
        <dbReference type="ARBA" id="ARBA00009659"/>
    </source>
</evidence>
<feature type="domain" description="Phospholipase A2-like central" evidence="12">
    <location>
        <begin position="96"/>
        <end position="212"/>
    </location>
</feature>
<keyword evidence="14" id="KW-1185">Reference proteome</keyword>
<feature type="region of interest" description="Disordered" evidence="11">
    <location>
        <begin position="45"/>
        <end position="71"/>
    </location>
</feature>
<accession>A0A7M7M8U6</accession>
<evidence type="ECO:0000259" key="12">
    <source>
        <dbReference type="SMART" id="SM00085"/>
    </source>
</evidence>
<keyword evidence="4 10" id="KW-0964">Secreted</keyword>
<name>A0A7M7M8U6_VARDE</name>
<keyword evidence="10" id="KW-0443">Lipid metabolism</keyword>
<dbReference type="EnsemblMetazoa" id="XM_022802596">
    <property type="protein sequence ID" value="XP_022658331"/>
    <property type="gene ID" value="LOC111249142"/>
</dbReference>
<dbReference type="GO" id="GO:0050482">
    <property type="term" value="P:arachidonate secretion"/>
    <property type="evidence" value="ECO:0007669"/>
    <property type="project" value="InterPro"/>
</dbReference>
<reference evidence="13" key="1">
    <citation type="submission" date="2021-01" db="UniProtKB">
        <authorList>
            <consortium name="EnsemblMetazoa"/>
        </authorList>
    </citation>
    <scope>IDENTIFICATION</scope>
</reference>
<dbReference type="GO" id="GO:0005576">
    <property type="term" value="C:extracellular region"/>
    <property type="evidence" value="ECO:0007669"/>
    <property type="project" value="UniProtKB-SubCell"/>
</dbReference>
<dbReference type="GO" id="GO:0005509">
    <property type="term" value="F:calcium ion binding"/>
    <property type="evidence" value="ECO:0007669"/>
    <property type="project" value="InterPro"/>
</dbReference>
<dbReference type="SUPFAM" id="SSF48619">
    <property type="entry name" value="Phospholipase A2, PLA2"/>
    <property type="match status" value="1"/>
</dbReference>
<dbReference type="InterPro" id="IPR033113">
    <property type="entry name" value="PLA2_histidine"/>
</dbReference>
<dbReference type="PANTHER" id="PTHR11716:SF107">
    <property type="entry name" value="PHOSPHOLIPASE A2"/>
    <property type="match status" value="1"/>
</dbReference>
<evidence type="ECO:0000256" key="10">
    <source>
        <dbReference type="RuleBase" id="RU361236"/>
    </source>
</evidence>
<comment type="similarity">
    <text evidence="3">Belongs to the phospholipase A2 family. Group III subfamily.</text>
</comment>
<dbReference type="SMART" id="SM00085">
    <property type="entry name" value="PA2c"/>
    <property type="match status" value="1"/>
</dbReference>
<comment type="catalytic activity">
    <reaction evidence="1 10">
        <text>a 1,2-diacyl-sn-glycero-3-phosphocholine + H2O = a 1-acyl-sn-glycero-3-phosphocholine + a fatty acid + H(+)</text>
        <dbReference type="Rhea" id="RHEA:15801"/>
        <dbReference type="ChEBI" id="CHEBI:15377"/>
        <dbReference type="ChEBI" id="CHEBI:15378"/>
        <dbReference type="ChEBI" id="CHEBI:28868"/>
        <dbReference type="ChEBI" id="CHEBI:57643"/>
        <dbReference type="ChEBI" id="CHEBI:58168"/>
        <dbReference type="EC" id="3.1.1.4"/>
    </reaction>
</comment>
<proteinExistence type="inferred from homology"/>
<dbReference type="AlphaFoldDB" id="A0A7M7M8U6"/>
<feature type="compositionally biased region" description="Polar residues" evidence="11">
    <location>
        <begin position="53"/>
        <end position="63"/>
    </location>
</feature>
<keyword evidence="10" id="KW-0732">Signal</keyword>
<evidence type="ECO:0000256" key="4">
    <source>
        <dbReference type="ARBA" id="ARBA00022525"/>
    </source>
</evidence>
<dbReference type="EC" id="3.1.1.4" evidence="10"/>
<dbReference type="InterPro" id="IPR036444">
    <property type="entry name" value="PLipase_A2_dom_sf"/>
</dbReference>
<feature type="disulfide bond" evidence="9">
    <location>
        <begin position="144"/>
        <end position="191"/>
    </location>
</feature>
<dbReference type="Gene3D" id="1.20.90.10">
    <property type="entry name" value="Phospholipase A2 domain"/>
    <property type="match status" value="1"/>
</dbReference>
<feature type="active site" evidence="7">
    <location>
        <position position="192"/>
    </location>
</feature>
<keyword evidence="5" id="KW-0865">Zymogen</keyword>
<dbReference type="InParanoid" id="A0A7M7M8U6"/>
<feature type="signal peptide" evidence="10">
    <location>
        <begin position="1"/>
        <end position="28"/>
    </location>
</feature>
<dbReference type="InterPro" id="IPR033112">
    <property type="entry name" value="PLA2_Asp_AS"/>
</dbReference>
<dbReference type="CDD" id="cd00125">
    <property type="entry name" value="PLA2c"/>
    <property type="match status" value="1"/>
</dbReference>
<evidence type="ECO:0000256" key="5">
    <source>
        <dbReference type="ARBA" id="ARBA00023145"/>
    </source>
</evidence>
<dbReference type="OrthoDB" id="5841574at2759"/>
<dbReference type="RefSeq" id="XP_022658331.1">
    <property type="nucleotide sequence ID" value="XM_022802596.1"/>
</dbReference>
<dbReference type="Proteomes" id="UP000594260">
    <property type="component" value="Unplaced"/>
</dbReference>
<dbReference type="GO" id="GO:0004623">
    <property type="term" value="F:phospholipase A2 activity"/>
    <property type="evidence" value="ECO:0007669"/>
    <property type="project" value="UniProtKB-EC"/>
</dbReference>
<evidence type="ECO:0000256" key="9">
    <source>
        <dbReference type="PIRSR" id="PIRSR601211-3"/>
    </source>
</evidence>
<keyword evidence="6 9" id="KW-1015">Disulfide bond</keyword>
<feature type="chain" id="PRO_5029951081" description="Phospholipase A2" evidence="10">
    <location>
        <begin position="29"/>
        <end position="224"/>
    </location>
</feature>
<comment type="subcellular location">
    <subcellularLocation>
        <location evidence="2 10">Secreted</location>
    </subcellularLocation>
</comment>
<dbReference type="InterPro" id="IPR001211">
    <property type="entry name" value="PLA2"/>
</dbReference>
<feature type="binding site" evidence="8">
    <location>
        <position position="123"/>
    </location>
    <ligand>
        <name>Ca(2+)</name>
        <dbReference type="ChEBI" id="CHEBI:29108"/>
    </ligand>
</feature>